<organism evidence="1 2">
    <name type="scientific">Trapa natans</name>
    <name type="common">Water chestnut</name>
    <dbReference type="NCBI Taxonomy" id="22666"/>
    <lineage>
        <taxon>Eukaryota</taxon>
        <taxon>Viridiplantae</taxon>
        <taxon>Streptophyta</taxon>
        <taxon>Embryophyta</taxon>
        <taxon>Tracheophyta</taxon>
        <taxon>Spermatophyta</taxon>
        <taxon>Magnoliopsida</taxon>
        <taxon>eudicotyledons</taxon>
        <taxon>Gunneridae</taxon>
        <taxon>Pentapetalae</taxon>
        <taxon>rosids</taxon>
        <taxon>malvids</taxon>
        <taxon>Myrtales</taxon>
        <taxon>Lythraceae</taxon>
        <taxon>Trapa</taxon>
    </lineage>
</organism>
<evidence type="ECO:0000313" key="2">
    <source>
        <dbReference type="Proteomes" id="UP001346149"/>
    </source>
</evidence>
<gene>
    <name evidence="1" type="ORF">SAY86_026402</name>
</gene>
<reference evidence="1 2" key="1">
    <citation type="journal article" date="2023" name="Hortic Res">
        <title>Pangenome of water caltrop reveals structural variations and asymmetric subgenome divergence after allopolyploidization.</title>
        <authorList>
            <person name="Zhang X."/>
            <person name="Chen Y."/>
            <person name="Wang L."/>
            <person name="Yuan Y."/>
            <person name="Fang M."/>
            <person name="Shi L."/>
            <person name="Lu R."/>
            <person name="Comes H.P."/>
            <person name="Ma Y."/>
            <person name="Chen Y."/>
            <person name="Huang G."/>
            <person name="Zhou Y."/>
            <person name="Zheng Z."/>
            <person name="Qiu Y."/>
        </authorList>
    </citation>
    <scope>NUCLEOTIDE SEQUENCE [LARGE SCALE GENOMIC DNA]</scope>
    <source>
        <strain evidence="1">F231</strain>
    </source>
</reference>
<dbReference type="Proteomes" id="UP001346149">
    <property type="component" value="Unassembled WGS sequence"/>
</dbReference>
<dbReference type="EMBL" id="JAXQNO010000023">
    <property type="protein sequence ID" value="KAK4765312.1"/>
    <property type="molecule type" value="Genomic_DNA"/>
</dbReference>
<protein>
    <submittedName>
        <fullName evidence="1">Uncharacterized protein</fullName>
    </submittedName>
</protein>
<name>A0AAN7KFR4_TRANT</name>
<keyword evidence="2" id="KW-1185">Reference proteome</keyword>
<dbReference type="AlphaFoldDB" id="A0AAN7KFR4"/>
<proteinExistence type="predicted"/>
<comment type="caution">
    <text evidence="1">The sequence shown here is derived from an EMBL/GenBank/DDBJ whole genome shotgun (WGS) entry which is preliminary data.</text>
</comment>
<accession>A0AAN7KFR4</accession>
<sequence length="93" mass="10575">MAELRKGNSRMVGHESFTQPVVGLATCKGVRKFEEEEGAEKQDSHQTFLWVREGGFEWEIFDYRKKESSVAPNAVSLDLTCHRQLTAMVEVSL</sequence>
<evidence type="ECO:0000313" key="1">
    <source>
        <dbReference type="EMBL" id="KAK4765312.1"/>
    </source>
</evidence>